<evidence type="ECO:0000313" key="2">
    <source>
        <dbReference type="EMBL" id="GGI95631.1"/>
    </source>
</evidence>
<proteinExistence type="predicted"/>
<sequence>MVGVIDEVDGDDSRPVRVENRQSEVSKEDVGSHFELATLKGMQPVENSIVAGCVVRLGRDFPDGRLIDAGQCNDRPNVIGIEGRALDSFQWEQSNYVSRYFFDICRRKNTVWFG</sequence>
<accession>A0A830EJP0</accession>
<protein>
    <submittedName>
        <fullName evidence="2">Uncharacterized protein</fullName>
    </submittedName>
</protein>
<comment type="caution">
    <text evidence="2">The sequence shown here is derived from an EMBL/GenBank/DDBJ whole genome shotgun (WGS) entry which is preliminary data.</text>
</comment>
<name>A0A830EJP0_9EURY</name>
<feature type="compositionally biased region" description="Acidic residues" evidence="1">
    <location>
        <begin position="1"/>
        <end position="10"/>
    </location>
</feature>
<feature type="region of interest" description="Disordered" evidence="1">
    <location>
        <begin position="1"/>
        <end position="22"/>
    </location>
</feature>
<reference evidence="2" key="2">
    <citation type="submission" date="2020-09" db="EMBL/GenBank/DDBJ databases">
        <authorList>
            <person name="Sun Q."/>
            <person name="Ohkuma M."/>
        </authorList>
    </citation>
    <scope>NUCLEOTIDE SEQUENCE</scope>
    <source>
        <strain evidence="2">JCM 14359</strain>
    </source>
</reference>
<organism evidence="2 3">
    <name type="scientific">Halobellus salinus</name>
    <dbReference type="NCBI Taxonomy" id="931585"/>
    <lineage>
        <taxon>Archaea</taxon>
        <taxon>Methanobacteriati</taxon>
        <taxon>Methanobacteriota</taxon>
        <taxon>Stenosarchaea group</taxon>
        <taxon>Halobacteria</taxon>
        <taxon>Halobacteriales</taxon>
        <taxon>Haloferacaceae</taxon>
        <taxon>Halobellus</taxon>
    </lineage>
</organism>
<keyword evidence="3" id="KW-1185">Reference proteome</keyword>
<dbReference type="EMBL" id="BMOC01000001">
    <property type="protein sequence ID" value="GGI95631.1"/>
    <property type="molecule type" value="Genomic_DNA"/>
</dbReference>
<gene>
    <name evidence="2" type="ORF">GCM10008995_02140</name>
</gene>
<feature type="compositionally biased region" description="Basic and acidic residues" evidence="1">
    <location>
        <begin position="11"/>
        <end position="22"/>
    </location>
</feature>
<evidence type="ECO:0000313" key="3">
    <source>
        <dbReference type="Proteomes" id="UP000653099"/>
    </source>
</evidence>
<dbReference type="Proteomes" id="UP000653099">
    <property type="component" value="Unassembled WGS sequence"/>
</dbReference>
<dbReference type="AlphaFoldDB" id="A0A830EJP0"/>
<reference evidence="2" key="1">
    <citation type="journal article" date="2014" name="Int. J. Syst. Evol. Microbiol.">
        <title>Complete genome sequence of Corynebacterium casei LMG S-19264T (=DSM 44701T), isolated from a smear-ripened cheese.</title>
        <authorList>
            <consortium name="US DOE Joint Genome Institute (JGI-PGF)"/>
            <person name="Walter F."/>
            <person name="Albersmeier A."/>
            <person name="Kalinowski J."/>
            <person name="Ruckert C."/>
        </authorList>
    </citation>
    <scope>NUCLEOTIDE SEQUENCE</scope>
    <source>
        <strain evidence="2">JCM 14359</strain>
    </source>
</reference>
<evidence type="ECO:0000256" key="1">
    <source>
        <dbReference type="SAM" id="MobiDB-lite"/>
    </source>
</evidence>